<comment type="caution">
    <text evidence="4">The sequence shown here is derived from an EMBL/GenBank/DDBJ whole genome shotgun (WGS) entry which is preliminary data.</text>
</comment>
<organism evidence="4 5">
    <name type="scientific">Oricola cellulosilytica</name>
    <dbReference type="NCBI Taxonomy" id="1429082"/>
    <lineage>
        <taxon>Bacteria</taxon>
        <taxon>Pseudomonadati</taxon>
        <taxon>Pseudomonadota</taxon>
        <taxon>Alphaproteobacteria</taxon>
        <taxon>Hyphomicrobiales</taxon>
        <taxon>Ahrensiaceae</taxon>
        <taxon>Oricola</taxon>
    </lineage>
</organism>
<feature type="signal peptide" evidence="2">
    <location>
        <begin position="1"/>
        <end position="24"/>
    </location>
</feature>
<keyword evidence="5" id="KW-1185">Reference proteome</keyword>
<dbReference type="RefSeq" id="WP_131567501.1">
    <property type="nucleotide sequence ID" value="NZ_JAINFK010000004.1"/>
</dbReference>
<name>A0A4R0PD70_9HYPH</name>
<dbReference type="OrthoDB" id="5643626at2"/>
<sequence length="284" mass="30078">MKFAAQNILLGTAALVASAIPALAADVYEPPIIEAPVFEAPEHVPGEVSGWYLRGDIGYAWNDFRGADYYTFPGGVVAGSNSLAGDLKGSFTYGAGVGYQINSYLRSDVTIDWFETDFEGSTRGSCGVATDCISTDVATASALALMVNAYVDLGTYGRFTPYVGAGFGGAHVDWGNLTNTACDAANPSSCDPSVSHWGNAEWRFAYAVMAGVSVDVSCRVAADLGYRFRRIEGGSPFGYAAGTGPVYDKGIDSHEIRAGVRYKFGNCAEPTQVVFQPEPLPVYK</sequence>
<keyword evidence="1 2" id="KW-0732">Signal</keyword>
<evidence type="ECO:0000259" key="3">
    <source>
        <dbReference type="Pfam" id="PF13505"/>
    </source>
</evidence>
<dbReference type="AlphaFoldDB" id="A0A4R0PD70"/>
<dbReference type="EMBL" id="SJST01000002">
    <property type="protein sequence ID" value="TCD15430.1"/>
    <property type="molecule type" value="Genomic_DNA"/>
</dbReference>
<evidence type="ECO:0000313" key="4">
    <source>
        <dbReference type="EMBL" id="TCD15430.1"/>
    </source>
</evidence>
<reference evidence="4 5" key="1">
    <citation type="journal article" date="2015" name="Antonie Van Leeuwenhoek">
        <title>Oricola cellulosilytica gen. nov., sp. nov., a cellulose-degrading bacterium of the family Phyllobacteriaceae isolated from surface seashore water, and emended descriptions of Mesorhizobium loti and Phyllobacterium myrsinacearum.</title>
        <authorList>
            <person name="Hameed A."/>
            <person name="Shahina M."/>
            <person name="Lai W.A."/>
            <person name="Lin S.Y."/>
            <person name="Young L.S."/>
            <person name="Liu Y.C."/>
            <person name="Hsu Y.H."/>
            <person name="Young C.C."/>
        </authorList>
    </citation>
    <scope>NUCLEOTIDE SEQUENCE [LARGE SCALE GENOMIC DNA]</scope>
    <source>
        <strain evidence="4 5">KCTC 52183</strain>
    </source>
</reference>
<protein>
    <submittedName>
        <fullName evidence="4">Porin family protein</fullName>
    </submittedName>
</protein>
<accession>A0A4R0PD70</accession>
<dbReference type="InterPro" id="IPR011250">
    <property type="entry name" value="OMP/PagP_B-barrel"/>
</dbReference>
<dbReference type="SUPFAM" id="SSF56925">
    <property type="entry name" value="OMPA-like"/>
    <property type="match status" value="1"/>
</dbReference>
<dbReference type="Gene3D" id="2.40.160.20">
    <property type="match status" value="1"/>
</dbReference>
<feature type="domain" description="Outer membrane protein beta-barrel" evidence="3">
    <location>
        <begin position="37"/>
        <end position="264"/>
    </location>
</feature>
<dbReference type="InterPro" id="IPR027385">
    <property type="entry name" value="Beta-barrel_OMP"/>
</dbReference>
<feature type="chain" id="PRO_5020459830" evidence="2">
    <location>
        <begin position="25"/>
        <end position="284"/>
    </location>
</feature>
<gene>
    <name evidence="4" type="ORF">E0D97_07835</name>
</gene>
<dbReference type="Pfam" id="PF13505">
    <property type="entry name" value="OMP_b-brl"/>
    <property type="match status" value="1"/>
</dbReference>
<evidence type="ECO:0000313" key="5">
    <source>
        <dbReference type="Proteomes" id="UP000291301"/>
    </source>
</evidence>
<evidence type="ECO:0000256" key="1">
    <source>
        <dbReference type="ARBA" id="ARBA00022729"/>
    </source>
</evidence>
<evidence type="ECO:0000256" key="2">
    <source>
        <dbReference type="SAM" id="SignalP"/>
    </source>
</evidence>
<dbReference type="Proteomes" id="UP000291301">
    <property type="component" value="Unassembled WGS sequence"/>
</dbReference>
<proteinExistence type="predicted"/>